<reference evidence="1 2" key="1">
    <citation type="journal article" date="2022" name="Front. Microbiol.">
        <title>High genomic differentiation and limited gene flow indicate recent cryptic speciation within the genus Laspinema (cyanobacteria).</title>
        <authorList>
            <person name="Stanojkovic A."/>
            <person name="Skoupy S."/>
            <person name="Skaloud P."/>
            <person name="Dvorak P."/>
        </authorList>
    </citation>
    <scope>NUCLEOTIDE SEQUENCE [LARGE SCALE GENOMIC DNA]</scope>
    <source>
        <strain evidence="1 2">D2a</strain>
    </source>
</reference>
<dbReference type="RefSeq" id="WP_368009787.1">
    <property type="nucleotide sequence ID" value="NZ_JAMXFF010000094.1"/>
</dbReference>
<accession>A0ABT2N412</accession>
<evidence type="ECO:0000313" key="1">
    <source>
        <dbReference type="EMBL" id="MCT7970372.1"/>
    </source>
</evidence>
<evidence type="ECO:0000313" key="2">
    <source>
        <dbReference type="Proteomes" id="UP001525890"/>
    </source>
</evidence>
<dbReference type="Proteomes" id="UP001525890">
    <property type="component" value="Unassembled WGS sequence"/>
</dbReference>
<comment type="caution">
    <text evidence="1">The sequence shown here is derived from an EMBL/GenBank/DDBJ whole genome shotgun (WGS) entry which is preliminary data.</text>
</comment>
<dbReference type="EMBL" id="JAMXFF010000094">
    <property type="protein sequence ID" value="MCT7970372.1"/>
    <property type="molecule type" value="Genomic_DNA"/>
</dbReference>
<keyword evidence="2" id="KW-1185">Reference proteome</keyword>
<protein>
    <submittedName>
        <fullName evidence="1">Uncharacterized protein</fullName>
    </submittedName>
</protein>
<gene>
    <name evidence="1" type="ORF">NG799_29080</name>
</gene>
<name>A0ABT2N412_9CYAN</name>
<organism evidence="1 2">
    <name type="scientific">Laspinema palackyanum D2a</name>
    <dbReference type="NCBI Taxonomy" id="2953684"/>
    <lineage>
        <taxon>Bacteria</taxon>
        <taxon>Bacillati</taxon>
        <taxon>Cyanobacteriota</taxon>
        <taxon>Cyanophyceae</taxon>
        <taxon>Oscillatoriophycideae</taxon>
        <taxon>Oscillatoriales</taxon>
        <taxon>Laspinemataceae</taxon>
        <taxon>Laspinema</taxon>
        <taxon>Laspinema palackyanum</taxon>
    </lineage>
</organism>
<sequence length="109" mass="12106">MTPNIKTGFGYHLGYEYRSVTIRDSDGSLSTHTYKRRIRDNTIGLPKGSKRPPGPIVRQSLLPSPEDLAFLCYHTDPDVARLEASYDDDVAQLEASYADDLAALEAAFD</sequence>
<proteinExistence type="predicted"/>